<dbReference type="EMBL" id="CAJNDS010000258">
    <property type="protein sequence ID" value="CAE7034899.1"/>
    <property type="molecule type" value="Genomic_DNA"/>
</dbReference>
<gene>
    <name evidence="2" type="ORF">SNAT2548_LOCUS4209</name>
</gene>
<dbReference type="AlphaFoldDB" id="A0A812IDU4"/>
<keyword evidence="3" id="KW-1185">Reference proteome</keyword>
<proteinExistence type="predicted"/>
<evidence type="ECO:0000256" key="1">
    <source>
        <dbReference type="SAM" id="MobiDB-lite"/>
    </source>
</evidence>
<sequence>MEAESLEASADAMEAAGAAIEQILTLGGRLLAEIALHRLVIHNAWEATREVACSRVQMCFVDHEENEAEEGDWHPEDEPPPPTKDIWGRKQIEVVQSKMEASPRGSPRRGRRSSISPTRRSSMVMPDRNQQRRASWLAIRSRVMPLEDQDLDADLEDPDDSLRRAPGKGHLAEL</sequence>
<organism evidence="2 3">
    <name type="scientific">Symbiodinium natans</name>
    <dbReference type="NCBI Taxonomy" id="878477"/>
    <lineage>
        <taxon>Eukaryota</taxon>
        <taxon>Sar</taxon>
        <taxon>Alveolata</taxon>
        <taxon>Dinophyceae</taxon>
        <taxon>Suessiales</taxon>
        <taxon>Symbiodiniaceae</taxon>
        <taxon>Symbiodinium</taxon>
    </lineage>
</organism>
<feature type="compositionally biased region" description="Acidic residues" evidence="1">
    <location>
        <begin position="147"/>
        <end position="159"/>
    </location>
</feature>
<evidence type="ECO:0000313" key="3">
    <source>
        <dbReference type="Proteomes" id="UP000604046"/>
    </source>
</evidence>
<feature type="compositionally biased region" description="Low complexity" evidence="1">
    <location>
        <begin position="113"/>
        <end position="122"/>
    </location>
</feature>
<comment type="caution">
    <text evidence="2">The sequence shown here is derived from an EMBL/GenBank/DDBJ whole genome shotgun (WGS) entry which is preliminary data.</text>
</comment>
<dbReference type="Proteomes" id="UP000604046">
    <property type="component" value="Unassembled WGS sequence"/>
</dbReference>
<protein>
    <submittedName>
        <fullName evidence="2">Uncharacterized protein</fullName>
    </submittedName>
</protein>
<feature type="region of interest" description="Disordered" evidence="1">
    <location>
        <begin position="146"/>
        <end position="174"/>
    </location>
</feature>
<name>A0A812IDU4_9DINO</name>
<evidence type="ECO:0000313" key="2">
    <source>
        <dbReference type="EMBL" id="CAE7034899.1"/>
    </source>
</evidence>
<dbReference type="OrthoDB" id="10510350at2759"/>
<accession>A0A812IDU4</accession>
<reference evidence="2" key="1">
    <citation type="submission" date="2021-02" db="EMBL/GenBank/DDBJ databases">
        <authorList>
            <person name="Dougan E. K."/>
            <person name="Rhodes N."/>
            <person name="Thang M."/>
            <person name="Chan C."/>
        </authorList>
    </citation>
    <scope>NUCLEOTIDE SEQUENCE</scope>
</reference>
<feature type="region of interest" description="Disordered" evidence="1">
    <location>
        <begin position="66"/>
        <end position="133"/>
    </location>
</feature>